<evidence type="ECO:0000256" key="8">
    <source>
        <dbReference type="ARBA" id="ARBA00022776"/>
    </source>
</evidence>
<evidence type="ECO:0000256" key="13">
    <source>
        <dbReference type="ARBA" id="ARBA00040299"/>
    </source>
</evidence>
<dbReference type="PANTHER" id="PTHR46024">
    <property type="entry name" value="HISTONE-LYSINE N-METHYLTRANSFERASE EGGLESS"/>
    <property type="match status" value="1"/>
</dbReference>
<evidence type="ECO:0000256" key="2">
    <source>
        <dbReference type="ARBA" id="ARBA00022473"/>
    </source>
</evidence>
<dbReference type="InterPro" id="IPR046341">
    <property type="entry name" value="SET_dom_sf"/>
</dbReference>
<keyword evidence="10" id="KW-0156">Chromatin regulator</keyword>
<dbReference type="GO" id="GO:0046872">
    <property type="term" value="F:metal ion binding"/>
    <property type="evidence" value="ECO:0007669"/>
    <property type="project" value="UniProtKB-KW"/>
</dbReference>
<dbReference type="GO" id="GO:0003677">
    <property type="term" value="F:DNA binding"/>
    <property type="evidence" value="ECO:0007669"/>
    <property type="project" value="InterPro"/>
</dbReference>
<dbReference type="GO" id="GO:0032259">
    <property type="term" value="P:methylation"/>
    <property type="evidence" value="ECO:0007669"/>
    <property type="project" value="UniProtKB-KW"/>
</dbReference>
<feature type="region of interest" description="Disordered" evidence="16">
    <location>
        <begin position="266"/>
        <end position="295"/>
    </location>
</feature>
<keyword evidence="8" id="KW-0131">Cell cycle</keyword>
<dbReference type="GO" id="GO:0140947">
    <property type="term" value="F:histone H3K9me2 methyltransferase activity"/>
    <property type="evidence" value="ECO:0007669"/>
    <property type="project" value="UniProtKB-EC"/>
</dbReference>
<evidence type="ECO:0000256" key="5">
    <source>
        <dbReference type="ARBA" id="ARBA00022679"/>
    </source>
</evidence>
<evidence type="ECO:0000313" key="19">
    <source>
        <dbReference type="Ensembl" id="ENSMMOP00000017555.1"/>
    </source>
</evidence>
<dbReference type="PROSITE" id="PS50868">
    <property type="entry name" value="POST_SET"/>
    <property type="match status" value="1"/>
</dbReference>
<dbReference type="Pfam" id="PF01429">
    <property type="entry name" value="MBD"/>
    <property type="match status" value="1"/>
</dbReference>
<dbReference type="InterPro" id="IPR001739">
    <property type="entry name" value="Methyl_CpG_DNA-bd"/>
</dbReference>
<organism evidence="19 20">
    <name type="scientific">Mola mola</name>
    <name type="common">Ocean sunfish</name>
    <name type="synonym">Tetraodon mola</name>
    <dbReference type="NCBI Taxonomy" id="94237"/>
    <lineage>
        <taxon>Eukaryota</taxon>
        <taxon>Metazoa</taxon>
        <taxon>Chordata</taxon>
        <taxon>Craniata</taxon>
        <taxon>Vertebrata</taxon>
        <taxon>Euteleostomi</taxon>
        <taxon>Actinopterygii</taxon>
        <taxon>Neopterygii</taxon>
        <taxon>Teleostei</taxon>
        <taxon>Neoteleostei</taxon>
        <taxon>Acanthomorphata</taxon>
        <taxon>Eupercaria</taxon>
        <taxon>Tetraodontiformes</taxon>
        <taxon>Molidae</taxon>
        <taxon>Mola</taxon>
    </lineage>
</organism>
<keyword evidence="2" id="KW-0217">Developmental protein</keyword>
<feature type="compositionally biased region" description="Low complexity" evidence="16">
    <location>
        <begin position="354"/>
        <end position="373"/>
    </location>
</feature>
<evidence type="ECO:0000313" key="20">
    <source>
        <dbReference type="Proteomes" id="UP000261620"/>
    </source>
</evidence>
<evidence type="ECO:0000256" key="16">
    <source>
        <dbReference type="SAM" id="MobiDB-lite"/>
    </source>
</evidence>
<keyword evidence="7" id="KW-0479">Metal-binding</keyword>
<dbReference type="AlphaFoldDB" id="A0A3Q4BET6"/>
<protein>
    <recommendedName>
        <fullName evidence="13">Histone-lysine N-methyltransferase SETDB2</fullName>
        <ecNumber evidence="12">2.1.1.366</ecNumber>
    </recommendedName>
    <alternativeName>
        <fullName evidence="14">SET domain bifurcated 2</fullName>
    </alternativeName>
</protein>
<dbReference type="GO" id="GO:0070828">
    <property type="term" value="P:heterochromatin organization"/>
    <property type="evidence" value="ECO:0007669"/>
    <property type="project" value="TreeGrafter"/>
</dbReference>
<dbReference type="GO" id="GO:0005634">
    <property type="term" value="C:nucleus"/>
    <property type="evidence" value="ECO:0007669"/>
    <property type="project" value="UniProtKB-SubCell"/>
</dbReference>
<evidence type="ECO:0000256" key="14">
    <source>
        <dbReference type="ARBA" id="ARBA00042995"/>
    </source>
</evidence>
<name>A0A3Q4BET6_MOLML</name>
<dbReference type="InterPro" id="IPR051516">
    <property type="entry name" value="SETDB_methyltransferase"/>
</dbReference>
<reference evidence="19" key="2">
    <citation type="submission" date="2025-09" db="UniProtKB">
        <authorList>
            <consortium name="Ensembl"/>
        </authorList>
    </citation>
    <scope>IDENTIFICATION</scope>
</reference>
<evidence type="ECO:0000259" key="17">
    <source>
        <dbReference type="PROSITE" id="PS50280"/>
    </source>
</evidence>
<dbReference type="Pfam" id="PF00856">
    <property type="entry name" value="SET"/>
    <property type="match status" value="1"/>
</dbReference>
<evidence type="ECO:0000256" key="4">
    <source>
        <dbReference type="ARBA" id="ARBA00022618"/>
    </source>
</evidence>
<dbReference type="Gene3D" id="2.170.270.10">
    <property type="entry name" value="SET domain"/>
    <property type="match status" value="1"/>
</dbReference>
<accession>A0A3Q4BET6</accession>
<dbReference type="PANTHER" id="PTHR46024:SF3">
    <property type="entry name" value="HISTONE-LYSINE N-METHYLTRANSFERASE SETDB2"/>
    <property type="match status" value="1"/>
</dbReference>
<keyword evidence="11" id="KW-0539">Nucleus</keyword>
<evidence type="ECO:0000256" key="1">
    <source>
        <dbReference type="ARBA" id="ARBA00004123"/>
    </source>
</evidence>
<keyword evidence="20" id="KW-1185">Reference proteome</keyword>
<keyword evidence="6" id="KW-0949">S-adenosyl-L-methionine</keyword>
<evidence type="ECO:0000259" key="18">
    <source>
        <dbReference type="PROSITE" id="PS50868"/>
    </source>
</evidence>
<dbReference type="GO" id="GO:0051301">
    <property type="term" value="P:cell division"/>
    <property type="evidence" value="ECO:0007669"/>
    <property type="project" value="UniProtKB-KW"/>
</dbReference>
<reference evidence="19" key="1">
    <citation type="submission" date="2025-08" db="UniProtKB">
        <authorList>
            <consortium name="Ensembl"/>
        </authorList>
    </citation>
    <scope>IDENTIFICATION</scope>
</reference>
<feature type="domain" description="Post-SET" evidence="18">
    <location>
        <begin position="460"/>
        <end position="476"/>
    </location>
</feature>
<feature type="region of interest" description="Disordered" evidence="16">
    <location>
        <begin position="340"/>
        <end position="380"/>
    </location>
</feature>
<dbReference type="InterPro" id="IPR016177">
    <property type="entry name" value="DNA-bd_dom_sf"/>
</dbReference>
<evidence type="ECO:0000256" key="6">
    <source>
        <dbReference type="ARBA" id="ARBA00022691"/>
    </source>
</evidence>
<evidence type="ECO:0000256" key="3">
    <source>
        <dbReference type="ARBA" id="ARBA00022603"/>
    </source>
</evidence>
<evidence type="ECO:0000256" key="12">
    <source>
        <dbReference type="ARBA" id="ARBA00039052"/>
    </source>
</evidence>
<evidence type="ECO:0000256" key="9">
    <source>
        <dbReference type="ARBA" id="ARBA00022833"/>
    </source>
</evidence>
<dbReference type="PROSITE" id="PS50280">
    <property type="entry name" value="SET"/>
    <property type="match status" value="1"/>
</dbReference>
<feature type="compositionally biased region" description="Low complexity" evidence="16">
    <location>
        <begin position="113"/>
        <end position="122"/>
    </location>
</feature>
<keyword evidence="4" id="KW-0132">Cell division</keyword>
<keyword evidence="8" id="KW-0498">Mitosis</keyword>
<evidence type="ECO:0000256" key="15">
    <source>
        <dbReference type="ARBA" id="ARBA00049087"/>
    </source>
</evidence>
<dbReference type="Ensembl" id="ENSMMOT00000017844.1">
    <property type="protein sequence ID" value="ENSMMOP00000017555.1"/>
    <property type="gene ID" value="ENSMMOG00000013334.1"/>
</dbReference>
<keyword evidence="3" id="KW-0489">Methyltransferase</keyword>
<dbReference type="GO" id="GO:0010629">
    <property type="term" value="P:negative regulation of gene expression"/>
    <property type="evidence" value="ECO:0007669"/>
    <property type="project" value="TreeGrafter"/>
</dbReference>
<evidence type="ECO:0000256" key="10">
    <source>
        <dbReference type="ARBA" id="ARBA00022853"/>
    </source>
</evidence>
<evidence type="ECO:0000256" key="11">
    <source>
        <dbReference type="ARBA" id="ARBA00023242"/>
    </source>
</evidence>
<dbReference type="SMART" id="SM00391">
    <property type="entry name" value="MBD"/>
    <property type="match status" value="1"/>
</dbReference>
<dbReference type="InterPro" id="IPR001214">
    <property type="entry name" value="SET_dom"/>
</dbReference>
<dbReference type="SUPFAM" id="SSF54171">
    <property type="entry name" value="DNA-binding domain"/>
    <property type="match status" value="1"/>
</dbReference>
<sequence length="492" mass="52976">GEISRAKAFWEKRDVDKVFNTVLGHLNHLKMVLKKNTATDKGWYVQGLKLLESLDCCPPASAQDSVVQVVIGTGELDLTLEVSSCPGGFLLPDISQPSPSCSPSSSPLPPSNGSPGSAAPPAGREELLPSLSPVHLQFLPHSCCEVTHAHTHTHTHTQYGPTLMVLVSPLQACLSTLPSMPQSLPLFWGQNPLKIPLLCGFKRLTARPLMSPGEGAEDWGVVYKAPCGLSLCSYEDVMCFLWATGSYDILRVDFFTFNTSVRLDPPRSIGPQRPELDLSRGAEPTPVELCPGDAGARPPDFRYRKDRWPHGCFLSRCEPPSNESGPLGARTLFSALQAALAGGPQPASPASGDETAAQEKTAAATESSPEAAAVHGVNGAKTERKRLKRAMTVEDINFLDASKEGNVGRFINHSCQPNLFLQNVFTDSHDPSFPVIAFFTMVKAGAELTWNYSADTLRKREVPCLCGGGGCHGHFSIEESLCDVCEADGETR</sequence>
<keyword evidence="5" id="KW-0808">Transferase</keyword>
<dbReference type="STRING" id="94237.ENSMMOP00000017555"/>
<comment type="catalytic activity">
    <reaction evidence="15">
        <text>N(6),N(6)-dimethyl-L-lysyl(9)-[histone H3] + S-adenosyl-L-methionine = N(6),N(6),N(6)-trimethyl-L-lysyl(9)-[histone H3] + S-adenosyl-L-homocysteine + H(+)</text>
        <dbReference type="Rhea" id="RHEA:60288"/>
        <dbReference type="Rhea" id="RHEA-COMP:15538"/>
        <dbReference type="Rhea" id="RHEA-COMP:15541"/>
        <dbReference type="ChEBI" id="CHEBI:15378"/>
        <dbReference type="ChEBI" id="CHEBI:57856"/>
        <dbReference type="ChEBI" id="CHEBI:59789"/>
        <dbReference type="ChEBI" id="CHEBI:61961"/>
        <dbReference type="ChEBI" id="CHEBI:61976"/>
        <dbReference type="EC" id="2.1.1.366"/>
    </reaction>
</comment>
<proteinExistence type="predicted"/>
<dbReference type="OMA" id="HCILINR"/>
<dbReference type="SUPFAM" id="SSF82199">
    <property type="entry name" value="SET domain"/>
    <property type="match status" value="1"/>
</dbReference>
<keyword evidence="9" id="KW-0862">Zinc</keyword>
<feature type="region of interest" description="Disordered" evidence="16">
    <location>
        <begin position="96"/>
        <end position="126"/>
    </location>
</feature>
<evidence type="ECO:0000256" key="7">
    <source>
        <dbReference type="ARBA" id="ARBA00022723"/>
    </source>
</evidence>
<feature type="domain" description="SET" evidence="17">
    <location>
        <begin position="359"/>
        <end position="453"/>
    </location>
</feature>
<dbReference type="Proteomes" id="UP000261620">
    <property type="component" value="Unplaced"/>
</dbReference>
<dbReference type="EC" id="2.1.1.366" evidence="12"/>
<comment type="subcellular location">
    <subcellularLocation>
        <location evidence="1">Nucleus</location>
    </subcellularLocation>
</comment>
<dbReference type="InterPro" id="IPR003616">
    <property type="entry name" value="Post-SET_dom"/>
</dbReference>
<dbReference type="SMART" id="SM00317">
    <property type="entry name" value="SET"/>
    <property type="match status" value="1"/>
</dbReference>